<dbReference type="InterPro" id="IPR036909">
    <property type="entry name" value="Cyt_c-like_dom_sf"/>
</dbReference>
<accession>A0A679I9Q7</accession>
<sequence>MAFTAGITYAVEAEGVLPHPNAALFGLHEAPITVIEPLRSTPMKPVEVTYKGYPVVPVLDTLLGNAWRTPGSILGFEAADGYLSMIPAERFLQYPAYLVYGRADGDDFSVELPPLNHRVTLGPWYLVWDNVIHQSLQADGATYWPYQVTKVGLIDAPSKAKLFPPMLPERYKRGAELTEKYCLACHQVNGVGGRRLPIDLGQWAANQSFARFATWVLDPSGKNPLTTMPALASERPASERQLMARQIYGYLRAVGALGK</sequence>
<dbReference type="GO" id="GO:0009055">
    <property type="term" value="F:electron transfer activity"/>
    <property type="evidence" value="ECO:0007669"/>
    <property type="project" value="InterPro"/>
</dbReference>
<evidence type="ECO:0000313" key="2">
    <source>
        <dbReference type="Proteomes" id="UP000463961"/>
    </source>
</evidence>
<organism evidence="1 2">
    <name type="scientific">Fluviibacter phosphoraccumulans</name>
    <dbReference type="NCBI Taxonomy" id="1751046"/>
    <lineage>
        <taxon>Bacteria</taxon>
        <taxon>Pseudomonadati</taxon>
        <taxon>Pseudomonadota</taxon>
        <taxon>Betaproteobacteria</taxon>
        <taxon>Rhodocyclales</taxon>
        <taxon>Fluviibacteraceae</taxon>
        <taxon>Fluviibacter</taxon>
    </lineage>
</organism>
<dbReference type="Gene3D" id="1.10.760.10">
    <property type="entry name" value="Cytochrome c-like domain"/>
    <property type="match status" value="1"/>
</dbReference>
<dbReference type="PROSITE" id="PS51007">
    <property type="entry name" value="CYTC"/>
    <property type="match status" value="1"/>
</dbReference>
<reference evidence="2" key="1">
    <citation type="submission" date="2020-01" db="EMBL/GenBank/DDBJ databases">
        <title>Phosphoaccumulans saitamaens gen. nov., sp. nov., a polyphosphate accumulating bacterium isolated from surface river water.</title>
        <authorList>
            <person name="Watanabe K."/>
            <person name="Suda W."/>
        </authorList>
    </citation>
    <scope>NUCLEOTIDE SEQUENCE [LARGE SCALE GENOMIC DNA]</scope>
    <source>
        <strain evidence="2">ICHIAU1</strain>
    </source>
</reference>
<dbReference type="GO" id="GO:0020037">
    <property type="term" value="F:heme binding"/>
    <property type="evidence" value="ECO:0007669"/>
    <property type="project" value="InterPro"/>
</dbReference>
<proteinExistence type="predicted"/>
<keyword evidence="2" id="KW-1185">Reference proteome</keyword>
<dbReference type="AlphaFoldDB" id="A0A679I9Q7"/>
<dbReference type="SUPFAM" id="SSF46626">
    <property type="entry name" value="Cytochrome c"/>
    <property type="match status" value="1"/>
</dbReference>
<evidence type="ECO:0000313" key="1">
    <source>
        <dbReference type="EMBL" id="BBU69386.1"/>
    </source>
</evidence>
<dbReference type="InterPro" id="IPR009056">
    <property type="entry name" value="Cyt_c-like_dom"/>
</dbReference>
<protein>
    <submittedName>
        <fullName evidence="1">Uncharacterized protein</fullName>
    </submittedName>
</protein>
<gene>
    <name evidence="1" type="ORF">ICHIAU1_16690</name>
</gene>
<dbReference type="EMBL" id="AP022345">
    <property type="protein sequence ID" value="BBU69386.1"/>
    <property type="molecule type" value="Genomic_DNA"/>
</dbReference>
<name>A0A679I9Q7_9RHOO</name>
<dbReference type="Proteomes" id="UP000463961">
    <property type="component" value="Chromosome"/>
</dbReference>